<dbReference type="GO" id="GO:0006508">
    <property type="term" value="P:proteolysis"/>
    <property type="evidence" value="ECO:0007669"/>
    <property type="project" value="InterPro"/>
</dbReference>
<evidence type="ECO:0000313" key="1">
    <source>
        <dbReference type="EMBL" id="KAG8462750.1"/>
    </source>
</evidence>
<keyword evidence="2" id="KW-1185">Reference proteome</keyword>
<sequence>MRALALALVALRHGRDLGRGARMCAQPTAGQLSARERLAWSCARGDVAGALSLLREGPPEGVGGRAADGDDGGLATIWDPVGRRNVTVDLAGIDARRASRDLERRRVLWAAEVYTALERAGALRLYGSRAERQSWPLPWSNAARLLDDAELRRALGYARERFAPAPPLVGRRASVAVAAALALGGGWAFLDERGPVRRAARFGLATRNDPSKQPPPVPPRALSGARGARALAAALAAADGAADAARRALGAAGGAVPALAGAPFVLLAADAAFLRGSIVEACARSLDPTLRARIATHEAGHVLVAHLLGCPLEALALSARAALGQGAFRGQAAPGALFADPIALASAAGGGTICRDALDRYCVVLMAGVAAEAEGLGGADGGLADERALRTLLGRAGFAEPDVRAAAVWGAANAALLLREHHAAFDRLRAAFDADERVGVAAAVQAMEGPLN</sequence>
<organism evidence="1 2">
    <name type="scientific">Diacronema lutheri</name>
    <name type="common">Unicellular marine alga</name>
    <name type="synonym">Monochrysis lutheri</name>
    <dbReference type="NCBI Taxonomy" id="2081491"/>
    <lineage>
        <taxon>Eukaryota</taxon>
        <taxon>Haptista</taxon>
        <taxon>Haptophyta</taxon>
        <taxon>Pavlovophyceae</taxon>
        <taxon>Pavlovales</taxon>
        <taxon>Pavlovaceae</taxon>
        <taxon>Diacronema</taxon>
    </lineage>
</organism>
<proteinExistence type="predicted"/>
<evidence type="ECO:0000313" key="2">
    <source>
        <dbReference type="Proteomes" id="UP000751190"/>
    </source>
</evidence>
<dbReference type="AlphaFoldDB" id="A0A8J5XGV7"/>
<dbReference type="InterPro" id="IPR037219">
    <property type="entry name" value="Peptidase_M41-like"/>
</dbReference>
<dbReference type="SUPFAM" id="SSF140990">
    <property type="entry name" value="FtsH protease domain-like"/>
    <property type="match status" value="1"/>
</dbReference>
<comment type="caution">
    <text evidence="1">The sequence shown here is derived from an EMBL/GenBank/DDBJ whole genome shotgun (WGS) entry which is preliminary data.</text>
</comment>
<dbReference type="PANTHER" id="PTHR33471:SF7">
    <property type="entry name" value="ATP-DEPENDENT ZINC METALLOPROTEASE-RELATED"/>
    <property type="match status" value="1"/>
</dbReference>
<dbReference type="PANTHER" id="PTHR33471">
    <property type="entry name" value="ATP-DEPENDENT ZINC METALLOPROTEASE-RELATED"/>
    <property type="match status" value="1"/>
</dbReference>
<dbReference type="GO" id="GO:0004176">
    <property type="term" value="F:ATP-dependent peptidase activity"/>
    <property type="evidence" value="ECO:0007669"/>
    <property type="project" value="InterPro"/>
</dbReference>
<dbReference type="EMBL" id="JAGTXO010000019">
    <property type="protein sequence ID" value="KAG8462750.1"/>
    <property type="molecule type" value="Genomic_DNA"/>
</dbReference>
<gene>
    <name evidence="1" type="ORF">KFE25_004726</name>
</gene>
<dbReference type="OrthoDB" id="66620at2759"/>
<protein>
    <recommendedName>
        <fullName evidence="3">Peptidase M41 domain-containing protein</fullName>
    </recommendedName>
</protein>
<name>A0A8J5XGV7_DIALT</name>
<dbReference type="GO" id="GO:0004222">
    <property type="term" value="F:metalloendopeptidase activity"/>
    <property type="evidence" value="ECO:0007669"/>
    <property type="project" value="InterPro"/>
</dbReference>
<dbReference type="Proteomes" id="UP000751190">
    <property type="component" value="Unassembled WGS sequence"/>
</dbReference>
<dbReference type="GO" id="GO:0005524">
    <property type="term" value="F:ATP binding"/>
    <property type="evidence" value="ECO:0007669"/>
    <property type="project" value="InterPro"/>
</dbReference>
<dbReference type="Gene3D" id="1.20.58.760">
    <property type="entry name" value="Peptidase M41"/>
    <property type="match status" value="1"/>
</dbReference>
<reference evidence="1" key="1">
    <citation type="submission" date="2021-05" db="EMBL/GenBank/DDBJ databases">
        <title>The genome of the haptophyte Pavlova lutheri (Diacronema luteri, Pavlovales) - a model for lipid biosynthesis in eukaryotic algae.</title>
        <authorList>
            <person name="Hulatt C.J."/>
            <person name="Posewitz M.C."/>
        </authorList>
    </citation>
    <scope>NUCLEOTIDE SEQUENCE</scope>
    <source>
        <strain evidence="1">NIVA-4/92</strain>
    </source>
</reference>
<accession>A0A8J5XGV7</accession>
<evidence type="ECO:0008006" key="3">
    <source>
        <dbReference type="Google" id="ProtNLM"/>
    </source>
</evidence>